<sequence>MPRINRIRIVNFSYNNDSRHILDETFNFHGGENALLNLANGGGKSVLVQLFLQPVVPGVRIQGRNIAGFFRKKSCRPTL</sequence>
<dbReference type="RefSeq" id="WP_099083656.1">
    <property type="nucleotide sequence ID" value="NZ_AWQQ01000088.1"/>
</dbReference>
<proteinExistence type="predicted"/>
<evidence type="ECO:0008006" key="3">
    <source>
        <dbReference type="Google" id="ProtNLM"/>
    </source>
</evidence>
<organism evidence="1 2">
    <name type="scientific">Desulforamulus profundi</name>
    <dbReference type="NCBI Taxonomy" id="1383067"/>
    <lineage>
        <taxon>Bacteria</taxon>
        <taxon>Bacillati</taxon>
        <taxon>Bacillota</taxon>
        <taxon>Clostridia</taxon>
        <taxon>Eubacteriales</taxon>
        <taxon>Peptococcaceae</taxon>
        <taxon>Desulforamulus</taxon>
    </lineage>
</organism>
<comment type="caution">
    <text evidence="1">The sequence shown here is derived from an EMBL/GenBank/DDBJ whole genome shotgun (WGS) entry which is preliminary data.</text>
</comment>
<keyword evidence="2" id="KW-1185">Reference proteome</keyword>
<dbReference type="EMBL" id="AWQQ01000088">
    <property type="protein sequence ID" value="PHJ37648.1"/>
    <property type="molecule type" value="Genomic_DNA"/>
</dbReference>
<gene>
    <name evidence="1" type="ORF">P378_15465</name>
</gene>
<dbReference type="AlphaFoldDB" id="A0A2C6MC81"/>
<dbReference type="Proteomes" id="UP000222564">
    <property type="component" value="Unassembled WGS sequence"/>
</dbReference>
<evidence type="ECO:0000313" key="2">
    <source>
        <dbReference type="Proteomes" id="UP000222564"/>
    </source>
</evidence>
<reference evidence="1 2" key="1">
    <citation type="submission" date="2013-09" db="EMBL/GenBank/DDBJ databases">
        <title>Biodegradation of hydrocarbons in the deep terrestrial subsurface : characterization of a microbial consortium composed of two Desulfotomaculum species originating from a deep geological formation.</title>
        <authorList>
            <person name="Aullo T."/>
            <person name="Berlendis S."/>
            <person name="Lascourreges J.-F."/>
            <person name="Dessort D."/>
            <person name="Saint-Laurent S."/>
            <person name="Schraauwers B."/>
            <person name="Mas J."/>
            <person name="Magot M."/>
            <person name="Ranchou-Peyruse A."/>
        </authorList>
    </citation>
    <scope>NUCLEOTIDE SEQUENCE [LARGE SCALE GENOMIC DNA]</scope>
    <source>
        <strain evidence="1 2">Bs107</strain>
    </source>
</reference>
<protein>
    <recommendedName>
        <fullName evidence="3">Rad50/SbcC-type AAA domain-containing protein</fullName>
    </recommendedName>
</protein>
<evidence type="ECO:0000313" key="1">
    <source>
        <dbReference type="EMBL" id="PHJ37648.1"/>
    </source>
</evidence>
<accession>A0A2C6MC81</accession>
<dbReference type="OrthoDB" id="9815057at2"/>
<name>A0A2C6MC81_9FIRM</name>